<proteinExistence type="predicted"/>
<dbReference type="Proteomes" id="UP001059971">
    <property type="component" value="Chromosome 2"/>
</dbReference>
<dbReference type="EMBL" id="AP018818">
    <property type="protein sequence ID" value="BBF71980.1"/>
    <property type="molecule type" value="Genomic_DNA"/>
</dbReference>
<evidence type="ECO:0000313" key="2">
    <source>
        <dbReference type="Proteomes" id="UP001059971"/>
    </source>
</evidence>
<gene>
    <name evidence="1" type="ORF">SBA_ch2_5130</name>
</gene>
<protein>
    <submittedName>
        <fullName evidence="1">Uncharacterized protein</fullName>
    </submittedName>
</protein>
<reference evidence="1" key="1">
    <citation type="submission" date="2018-07" db="EMBL/GenBank/DDBJ databases">
        <title>Complete genome sequence of Sphingomonas bisphenolicum strain AO1, a bisphenol A degradative bacterium isolated from Japanese farm field.</title>
        <authorList>
            <person name="Murakami M."/>
            <person name="Koh M."/>
            <person name="Koba S."/>
            <person name="Matsumura Y."/>
        </authorList>
    </citation>
    <scope>NUCLEOTIDE SEQUENCE</scope>
    <source>
        <strain evidence="1">AO1</strain>
    </source>
</reference>
<evidence type="ECO:0000313" key="1">
    <source>
        <dbReference type="EMBL" id="BBF71980.1"/>
    </source>
</evidence>
<keyword evidence="2" id="KW-1185">Reference proteome</keyword>
<organism evidence="1 2">
    <name type="scientific">Sphingomonas bisphenolicum</name>
    <dbReference type="NCBI Taxonomy" id="296544"/>
    <lineage>
        <taxon>Bacteria</taxon>
        <taxon>Pseudomonadati</taxon>
        <taxon>Pseudomonadota</taxon>
        <taxon>Alphaproteobacteria</taxon>
        <taxon>Sphingomonadales</taxon>
        <taxon>Sphingomonadaceae</taxon>
        <taxon>Sphingomonas</taxon>
    </lineage>
</organism>
<sequence>MPPIRIALHIGKESVDAVDDAPQIDVEHPAPVIEGQIRDHADRAYAGIIAENMDCPMPIHDLIGESLNLIELADVRRDALDAELRAGRIDCAGINIGDDHPRTGGLQSFGNAPAHA</sequence>
<name>A0ABN5WIZ7_9SPHN</name>
<accession>A0ABN5WIZ7</accession>